<dbReference type="EMBL" id="JAWNGG020000214">
    <property type="protein sequence ID" value="KAK9296422.1"/>
    <property type="molecule type" value="Genomic_DNA"/>
</dbReference>
<reference evidence="1 2" key="1">
    <citation type="submission" date="2024-05" db="EMBL/GenBank/DDBJ databases">
        <title>The nuclear and mitochondrial genome assemblies of Tetragonisca angustula (Apidae: Meliponini), a tiny yet remarkable pollinator in the Neotropics.</title>
        <authorList>
            <person name="Ferrari R."/>
            <person name="Ricardo P.C."/>
            <person name="Dias F.C."/>
            <person name="Araujo N.S."/>
            <person name="Soares D.O."/>
            <person name="Zhou Q.-S."/>
            <person name="Zhu C.-D."/>
            <person name="Coutinho L."/>
            <person name="Airas M.C."/>
            <person name="Batista T.M."/>
        </authorList>
    </citation>
    <scope>NUCLEOTIDE SEQUENCE [LARGE SCALE GENOMIC DNA]</scope>
    <source>
        <strain evidence="1">ASF017062</strain>
        <tissue evidence="1">Abdomen</tissue>
    </source>
</reference>
<proteinExistence type="predicted"/>
<dbReference type="Proteomes" id="UP001432146">
    <property type="component" value="Unassembled WGS sequence"/>
</dbReference>
<sequence>MKMAFSEKERKKEEIAHAFSRHTGEFHDSLPLPFIETSKYMLVHRSKPALQTTDDCLTFPANLYSEIQGCTGIFNVPSLRHCHKLSPTVVDIFENFHLLVNASNWSQLSSNTSPCIIRVGHASDQVHATDKADSIPIFETSFNSDDPDDLREPLALDNTPQPIIIEEISSVDQGEEQTTLSLHKEADANFPGEIIGLCSSPEQLCHSNNVEDKDEETTCASTSVRETTNQLRDNDNLPTGISIGSATLQHNVENVEKEETNE</sequence>
<gene>
    <name evidence="1" type="ORF">QLX08_009574</name>
</gene>
<evidence type="ECO:0000313" key="2">
    <source>
        <dbReference type="Proteomes" id="UP001432146"/>
    </source>
</evidence>
<keyword evidence="2" id="KW-1185">Reference proteome</keyword>
<comment type="caution">
    <text evidence="1">The sequence shown here is derived from an EMBL/GenBank/DDBJ whole genome shotgun (WGS) entry which is preliminary data.</text>
</comment>
<accession>A0AAW0ZFI7</accession>
<evidence type="ECO:0000313" key="1">
    <source>
        <dbReference type="EMBL" id="KAK9296422.1"/>
    </source>
</evidence>
<organism evidence="1 2">
    <name type="scientific">Tetragonisca angustula</name>
    <dbReference type="NCBI Taxonomy" id="166442"/>
    <lineage>
        <taxon>Eukaryota</taxon>
        <taxon>Metazoa</taxon>
        <taxon>Ecdysozoa</taxon>
        <taxon>Arthropoda</taxon>
        <taxon>Hexapoda</taxon>
        <taxon>Insecta</taxon>
        <taxon>Pterygota</taxon>
        <taxon>Neoptera</taxon>
        <taxon>Endopterygota</taxon>
        <taxon>Hymenoptera</taxon>
        <taxon>Apocrita</taxon>
        <taxon>Aculeata</taxon>
        <taxon>Apoidea</taxon>
        <taxon>Anthophila</taxon>
        <taxon>Apidae</taxon>
        <taxon>Tetragonisca</taxon>
    </lineage>
</organism>
<dbReference type="AlphaFoldDB" id="A0AAW0ZFI7"/>
<name>A0AAW0ZFI7_9HYME</name>
<protein>
    <submittedName>
        <fullName evidence="1">Uncharacterized protein</fullName>
    </submittedName>
</protein>